<dbReference type="GO" id="GO:0016787">
    <property type="term" value="F:hydrolase activity"/>
    <property type="evidence" value="ECO:0007669"/>
    <property type="project" value="UniProtKB-KW"/>
</dbReference>
<feature type="transmembrane region" description="Helical" evidence="6">
    <location>
        <begin position="21"/>
        <end position="44"/>
    </location>
</feature>
<dbReference type="GO" id="GO:0016020">
    <property type="term" value="C:membrane"/>
    <property type="evidence" value="ECO:0007669"/>
    <property type="project" value="GOC"/>
</dbReference>
<dbReference type="EMBL" id="JACASF010000006">
    <property type="protein sequence ID" value="KAF6471842.1"/>
    <property type="molecule type" value="Genomic_DNA"/>
</dbReference>
<reference evidence="7 8" key="1">
    <citation type="journal article" date="2020" name="Nature">
        <title>Six reference-quality genomes reveal evolution of bat adaptations.</title>
        <authorList>
            <person name="Jebb D."/>
            <person name="Huang Z."/>
            <person name="Pippel M."/>
            <person name="Hughes G.M."/>
            <person name="Lavrichenko K."/>
            <person name="Devanna P."/>
            <person name="Winkler S."/>
            <person name="Jermiin L.S."/>
            <person name="Skirmuntt E.C."/>
            <person name="Katzourakis A."/>
            <person name="Burkitt-Gray L."/>
            <person name="Ray D.A."/>
            <person name="Sullivan K.A.M."/>
            <person name="Roscito J.G."/>
            <person name="Kirilenko B.M."/>
            <person name="Davalos L.M."/>
            <person name="Corthals A.P."/>
            <person name="Power M.L."/>
            <person name="Jones G."/>
            <person name="Ransome R.D."/>
            <person name="Dechmann D.K.N."/>
            <person name="Locatelli A.G."/>
            <person name="Puechmaille S.J."/>
            <person name="Fedrigo O."/>
            <person name="Jarvis E.D."/>
            <person name="Hiller M."/>
            <person name="Vernes S.C."/>
            <person name="Myers E.W."/>
            <person name="Teeling E.C."/>
        </authorList>
    </citation>
    <scope>NUCLEOTIDE SEQUENCE [LARGE SCALE GENOMIC DNA]</scope>
    <source>
        <strain evidence="7">MMolMol1</strain>
        <tissue evidence="7">Muscle</tissue>
    </source>
</reference>
<dbReference type="InterPro" id="IPR029052">
    <property type="entry name" value="Metallo-depent_PP-like"/>
</dbReference>
<name>A0A7J8HJI2_MOLMO</name>
<comment type="cofactor">
    <cofactor evidence="1">
        <name>Mn(2+)</name>
        <dbReference type="ChEBI" id="CHEBI:29035"/>
    </cofactor>
</comment>
<dbReference type="GO" id="GO:0046872">
    <property type="term" value="F:metal ion binding"/>
    <property type="evidence" value="ECO:0007669"/>
    <property type="project" value="UniProtKB-KW"/>
</dbReference>
<accession>A0A7J8HJI2</accession>
<evidence type="ECO:0000256" key="4">
    <source>
        <dbReference type="ARBA" id="ARBA00023136"/>
    </source>
</evidence>
<evidence type="ECO:0000256" key="3">
    <source>
        <dbReference type="ARBA" id="ARBA00022801"/>
    </source>
</evidence>
<dbReference type="SUPFAM" id="SSF56300">
    <property type="entry name" value="Metallo-dependent phosphatases"/>
    <property type="match status" value="1"/>
</dbReference>
<gene>
    <name evidence="7" type="ORF">HJG59_012401</name>
</gene>
<proteinExistence type="predicted"/>
<keyword evidence="2" id="KW-0479">Metal-binding</keyword>
<keyword evidence="6" id="KW-0812">Transmembrane</keyword>
<evidence type="ECO:0000313" key="7">
    <source>
        <dbReference type="EMBL" id="KAF6471842.1"/>
    </source>
</evidence>
<evidence type="ECO:0000256" key="1">
    <source>
        <dbReference type="ARBA" id="ARBA00001936"/>
    </source>
</evidence>
<sequence>MATIRFGFRRLNFHLLRRSFLLLKLTAFVIAVLLFCEFLIYYLVIVWCNWPEIKTPAHDSERERYDALSREASQKLLWWLRPRLVLSGHTHSACEVLHGAGIPELSVPSFSWRNRNNPSFIMGSMTPMDYALAKCYLPCEDTVLITYCGAAGFLVVRILVHFGLLASPSPFGWKLLRKFKTSWWSSGSKALTGGMAQKH</sequence>
<comment type="caution">
    <text evidence="7">The sequence shown here is derived from an EMBL/GenBank/DDBJ whole genome shotgun (WGS) entry which is preliminary data.</text>
</comment>
<evidence type="ECO:0000256" key="2">
    <source>
        <dbReference type="ARBA" id="ARBA00022723"/>
    </source>
</evidence>
<evidence type="ECO:0000256" key="5">
    <source>
        <dbReference type="ARBA" id="ARBA00023211"/>
    </source>
</evidence>
<keyword evidence="3" id="KW-0378">Hydrolase</keyword>
<organism evidence="7 8">
    <name type="scientific">Molossus molossus</name>
    <name type="common">Pallas' mastiff bat</name>
    <name type="synonym">Vespertilio molossus</name>
    <dbReference type="NCBI Taxonomy" id="27622"/>
    <lineage>
        <taxon>Eukaryota</taxon>
        <taxon>Metazoa</taxon>
        <taxon>Chordata</taxon>
        <taxon>Craniata</taxon>
        <taxon>Vertebrata</taxon>
        <taxon>Euteleostomi</taxon>
        <taxon>Mammalia</taxon>
        <taxon>Eutheria</taxon>
        <taxon>Laurasiatheria</taxon>
        <taxon>Chiroptera</taxon>
        <taxon>Yangochiroptera</taxon>
        <taxon>Molossidae</taxon>
        <taxon>Molossus</taxon>
    </lineage>
</organism>
<dbReference type="GO" id="GO:0006506">
    <property type="term" value="P:GPI anchor biosynthetic process"/>
    <property type="evidence" value="ECO:0007669"/>
    <property type="project" value="InterPro"/>
</dbReference>
<evidence type="ECO:0000256" key="6">
    <source>
        <dbReference type="SAM" id="Phobius"/>
    </source>
</evidence>
<protein>
    <submittedName>
        <fullName evidence="7">Metallophosphoesterase 1</fullName>
    </submittedName>
</protein>
<feature type="transmembrane region" description="Helical" evidence="6">
    <location>
        <begin position="144"/>
        <end position="167"/>
    </location>
</feature>
<dbReference type="PANTHER" id="PTHR13315">
    <property type="entry name" value="METALLO PHOSPHOESTERASE RELATED"/>
    <property type="match status" value="1"/>
</dbReference>
<keyword evidence="6" id="KW-1133">Transmembrane helix</keyword>
<dbReference type="Proteomes" id="UP000550707">
    <property type="component" value="Unassembled WGS sequence"/>
</dbReference>
<keyword evidence="8" id="KW-1185">Reference proteome</keyword>
<dbReference type="PANTHER" id="PTHR13315:SF0">
    <property type="entry name" value="METALLOPHOSPHOESTERASE 1"/>
    <property type="match status" value="1"/>
</dbReference>
<keyword evidence="5" id="KW-0464">Manganese</keyword>
<dbReference type="AlphaFoldDB" id="A0A7J8HJI2"/>
<dbReference type="InterPro" id="IPR033308">
    <property type="entry name" value="PGAP5/Cdc1/Ted1"/>
</dbReference>
<evidence type="ECO:0000313" key="8">
    <source>
        <dbReference type="Proteomes" id="UP000550707"/>
    </source>
</evidence>
<keyword evidence="4 6" id="KW-0472">Membrane</keyword>